<dbReference type="OrthoDB" id="9800188at2"/>
<reference evidence="3" key="1">
    <citation type="submission" date="2017-05" db="EMBL/GenBank/DDBJ databases">
        <title>Complete and WGS of Bordetella genogroups.</title>
        <authorList>
            <person name="Spilker T."/>
            <person name="Lipuma J."/>
        </authorList>
    </citation>
    <scope>NUCLEOTIDE SEQUENCE [LARGE SCALE GENOMIC DNA]</scope>
    <source>
        <strain evidence="3">AU8856</strain>
    </source>
</reference>
<dbReference type="Pfam" id="PF22817">
    <property type="entry name" value="ApeP-like"/>
    <property type="match status" value="1"/>
</dbReference>
<protein>
    <submittedName>
        <fullName evidence="2">3-hydroxylacyl-ACP dehydratase</fullName>
    </submittedName>
</protein>
<gene>
    <name evidence="2" type="ORF">CAL28_11405</name>
</gene>
<name>A0A261UEQ5_9BORD</name>
<dbReference type="InterPro" id="IPR016776">
    <property type="entry name" value="ApeP-like_dehydratase"/>
</dbReference>
<feature type="compositionally biased region" description="Basic and acidic residues" evidence="1">
    <location>
        <begin position="163"/>
        <end position="172"/>
    </location>
</feature>
<dbReference type="RefSeq" id="WP_094841489.1">
    <property type="nucleotide sequence ID" value="NZ_NEVS01000004.1"/>
</dbReference>
<feature type="region of interest" description="Disordered" evidence="1">
    <location>
        <begin position="147"/>
        <end position="172"/>
    </location>
</feature>
<accession>A0A261UEQ5</accession>
<evidence type="ECO:0000313" key="3">
    <source>
        <dbReference type="Proteomes" id="UP000215767"/>
    </source>
</evidence>
<comment type="caution">
    <text evidence="2">The sequence shown here is derived from an EMBL/GenBank/DDBJ whole genome shotgun (WGS) entry which is preliminary data.</text>
</comment>
<dbReference type="CDD" id="cd01289">
    <property type="entry name" value="FabA_like"/>
    <property type="match status" value="1"/>
</dbReference>
<evidence type="ECO:0000256" key="1">
    <source>
        <dbReference type="SAM" id="MobiDB-lite"/>
    </source>
</evidence>
<dbReference type="Proteomes" id="UP000215767">
    <property type="component" value="Unassembled WGS sequence"/>
</dbReference>
<keyword evidence="3" id="KW-1185">Reference proteome</keyword>
<dbReference type="PIRSF" id="PIRSF020565">
    <property type="entry name" value="3Ho_Ac_ACP_DH_prd"/>
    <property type="match status" value="1"/>
</dbReference>
<proteinExistence type="predicted"/>
<evidence type="ECO:0000313" key="2">
    <source>
        <dbReference type="EMBL" id="OZI60071.1"/>
    </source>
</evidence>
<organism evidence="2 3">
    <name type="scientific">Bordetella genomosp. 11</name>
    <dbReference type="NCBI Taxonomy" id="1416808"/>
    <lineage>
        <taxon>Bacteria</taxon>
        <taxon>Pseudomonadati</taxon>
        <taxon>Pseudomonadota</taxon>
        <taxon>Betaproteobacteria</taxon>
        <taxon>Burkholderiales</taxon>
        <taxon>Alcaligenaceae</taxon>
        <taxon>Bordetella</taxon>
    </lineage>
</organism>
<dbReference type="AlphaFoldDB" id="A0A261UEQ5"/>
<dbReference type="InterPro" id="IPR029069">
    <property type="entry name" value="HotDog_dom_sf"/>
</dbReference>
<dbReference type="EMBL" id="NEVS01000004">
    <property type="protein sequence ID" value="OZI60071.1"/>
    <property type="molecule type" value="Genomic_DNA"/>
</dbReference>
<sequence length="172" mass="18378">MTACPWPVAGLLPHSGDAILIDTVDDWDAESLRATAVVKPDGLYNSPDGSLPPWMGLEIMAQAVGAWAGCQARHQQQEVGLGFLLGTRRYECHVPYFAAGTRLSVRVAQSLRDAAGMGVFECELRAGDALLAFARLNVYSPADATAFTREDPPADAAGSDQTTDMKTRQVSP</sequence>
<dbReference type="SUPFAM" id="SSF54637">
    <property type="entry name" value="Thioesterase/thiol ester dehydrase-isomerase"/>
    <property type="match status" value="1"/>
</dbReference>
<dbReference type="Gene3D" id="3.10.129.10">
    <property type="entry name" value="Hotdog Thioesterase"/>
    <property type="match status" value="1"/>
</dbReference>